<sequence length="105" mass="11293">MYLGSVQGIMPCYVRSSSVVQTINIAVYSGLVAVALTPGKHITDSVLADGRLSPIMVDSEEKRLAPKSYALMVAMPSVARKQGRGGNINLKSSLKESTTHRVPYK</sequence>
<name>A0AAV3RYS0_LITER</name>
<protein>
    <submittedName>
        <fullName evidence="2">Uncharacterized protein</fullName>
    </submittedName>
</protein>
<evidence type="ECO:0000313" key="3">
    <source>
        <dbReference type="Proteomes" id="UP001454036"/>
    </source>
</evidence>
<dbReference type="Proteomes" id="UP001454036">
    <property type="component" value="Unassembled WGS sequence"/>
</dbReference>
<feature type="region of interest" description="Disordered" evidence="1">
    <location>
        <begin position="83"/>
        <end position="105"/>
    </location>
</feature>
<keyword evidence="3" id="KW-1185">Reference proteome</keyword>
<dbReference type="AlphaFoldDB" id="A0AAV3RYS0"/>
<accession>A0AAV3RYS0</accession>
<organism evidence="2 3">
    <name type="scientific">Lithospermum erythrorhizon</name>
    <name type="common">Purple gromwell</name>
    <name type="synonym">Lithospermum officinale var. erythrorhizon</name>
    <dbReference type="NCBI Taxonomy" id="34254"/>
    <lineage>
        <taxon>Eukaryota</taxon>
        <taxon>Viridiplantae</taxon>
        <taxon>Streptophyta</taxon>
        <taxon>Embryophyta</taxon>
        <taxon>Tracheophyta</taxon>
        <taxon>Spermatophyta</taxon>
        <taxon>Magnoliopsida</taxon>
        <taxon>eudicotyledons</taxon>
        <taxon>Gunneridae</taxon>
        <taxon>Pentapetalae</taxon>
        <taxon>asterids</taxon>
        <taxon>lamiids</taxon>
        <taxon>Boraginales</taxon>
        <taxon>Boraginaceae</taxon>
        <taxon>Boraginoideae</taxon>
        <taxon>Lithospermeae</taxon>
        <taxon>Lithospermum</taxon>
    </lineage>
</organism>
<reference evidence="2 3" key="1">
    <citation type="submission" date="2024-01" db="EMBL/GenBank/DDBJ databases">
        <title>The complete chloroplast genome sequence of Lithospermum erythrorhizon: insights into the phylogenetic relationship among Boraginaceae species and the maternal lineages of purple gromwells.</title>
        <authorList>
            <person name="Okada T."/>
            <person name="Watanabe K."/>
        </authorList>
    </citation>
    <scope>NUCLEOTIDE SEQUENCE [LARGE SCALE GENOMIC DNA]</scope>
</reference>
<comment type="caution">
    <text evidence="2">The sequence shown here is derived from an EMBL/GenBank/DDBJ whole genome shotgun (WGS) entry which is preliminary data.</text>
</comment>
<gene>
    <name evidence="2" type="ORF">LIER_33655</name>
</gene>
<dbReference type="EMBL" id="BAABME010013631">
    <property type="protein sequence ID" value="GAA0186367.1"/>
    <property type="molecule type" value="Genomic_DNA"/>
</dbReference>
<evidence type="ECO:0000313" key="2">
    <source>
        <dbReference type="EMBL" id="GAA0186367.1"/>
    </source>
</evidence>
<proteinExistence type="predicted"/>
<evidence type="ECO:0000256" key="1">
    <source>
        <dbReference type="SAM" id="MobiDB-lite"/>
    </source>
</evidence>